<comment type="similarity">
    <text evidence="2">Belongs to the alkaline phosphatase family.</text>
</comment>
<dbReference type="InterPro" id="IPR001952">
    <property type="entry name" value="Alkaline_phosphatase"/>
</dbReference>
<evidence type="ECO:0000313" key="4">
    <source>
        <dbReference type="EMBL" id="MFL9843513.1"/>
    </source>
</evidence>
<dbReference type="SMART" id="SM00098">
    <property type="entry name" value="alkPPc"/>
    <property type="match status" value="1"/>
</dbReference>
<sequence>MDRRKFFRNGSLFTMGAALANPFESTAHIFNAGNLHKNKKAKNIIFMVADGMSTGTLNMADLYINRKLGRSSNWINLYKQQRSSRALMDTASASSIVTDSSAGSSSWGGGHRVNNGVLNIGPDGEHYMPIWQKFKKAGKKAGCVTTVPITHATPAGFCVNNDSRNAQEDIAQEYLRLGFDIMMGGGDDYFNADHREDKKDMYTEYKAKGWNIVRDRTAMMGVGNDKPVLGIFSKNGMAYSLDRANDKELEKTVPTLAEMTQKAIDHMKGHKNGFVLQVEGGKVDWGAHSNDIGALLYDMVAFDDAIKVAIDFAEQDTETLVIITTDHGNANPGIIYGKQANSNFDSLQEYKHTNEWILNQIKPTDSVSTVREIIESGTGKNTVTEEEAKFILSHYTGQFGKEGGLYNYNKLPFEAFAEMQKKHTSVGWISMDHSADYVELTMFGPGSEQLKPFVKNTDLHYMMLQAAEVENKF</sequence>
<dbReference type="PRINTS" id="PR00113">
    <property type="entry name" value="ALKPHPHTASE"/>
</dbReference>
<dbReference type="EC" id="3.1.3.1" evidence="4"/>
<dbReference type="EMBL" id="JBELPZ010000002">
    <property type="protein sequence ID" value="MFL9843513.1"/>
    <property type="molecule type" value="Genomic_DNA"/>
</dbReference>
<dbReference type="Gene3D" id="3.40.720.10">
    <property type="entry name" value="Alkaline Phosphatase, subunit A"/>
    <property type="match status" value="1"/>
</dbReference>
<reference evidence="4 5" key="1">
    <citation type="submission" date="2024-06" db="EMBL/GenBank/DDBJ databases">
        <authorList>
            <person name="Kaempfer P."/>
            <person name="Viver T."/>
        </authorList>
    </citation>
    <scope>NUCLEOTIDE SEQUENCE [LARGE SCALE GENOMIC DNA]</scope>
    <source>
        <strain evidence="4 5">ST-119</strain>
    </source>
</reference>
<evidence type="ECO:0000256" key="2">
    <source>
        <dbReference type="RuleBase" id="RU003946"/>
    </source>
</evidence>
<dbReference type="GO" id="GO:0004035">
    <property type="term" value="F:alkaline phosphatase activity"/>
    <property type="evidence" value="ECO:0007669"/>
    <property type="project" value="UniProtKB-EC"/>
</dbReference>
<keyword evidence="3" id="KW-0732">Signal</keyword>
<evidence type="ECO:0000256" key="3">
    <source>
        <dbReference type="SAM" id="SignalP"/>
    </source>
</evidence>
<organism evidence="4 5">
    <name type="scientific">Flavobacterium rhizosphaerae</name>
    <dbReference type="NCBI Taxonomy" id="3163298"/>
    <lineage>
        <taxon>Bacteria</taxon>
        <taxon>Pseudomonadati</taxon>
        <taxon>Bacteroidota</taxon>
        <taxon>Flavobacteriia</taxon>
        <taxon>Flavobacteriales</taxon>
        <taxon>Flavobacteriaceae</taxon>
        <taxon>Flavobacterium</taxon>
    </lineage>
</organism>
<dbReference type="Pfam" id="PF00245">
    <property type="entry name" value="Alk_phosphatase"/>
    <property type="match status" value="1"/>
</dbReference>
<feature type="chain" id="PRO_5046363517" evidence="3">
    <location>
        <begin position="21"/>
        <end position="473"/>
    </location>
</feature>
<keyword evidence="4" id="KW-0378">Hydrolase</keyword>
<feature type="signal peptide" evidence="3">
    <location>
        <begin position="1"/>
        <end position="20"/>
    </location>
</feature>
<accession>A0ABW8YWP7</accession>
<dbReference type="PANTHER" id="PTHR11596">
    <property type="entry name" value="ALKALINE PHOSPHATASE"/>
    <property type="match status" value="1"/>
</dbReference>
<dbReference type="Proteomes" id="UP001629156">
    <property type="component" value="Unassembled WGS sequence"/>
</dbReference>
<dbReference type="PANTHER" id="PTHR11596:SF5">
    <property type="entry name" value="ALKALINE PHOSPHATASE"/>
    <property type="match status" value="1"/>
</dbReference>
<keyword evidence="5" id="KW-1185">Reference proteome</keyword>
<name>A0ABW8YWP7_9FLAO</name>
<dbReference type="Gene3D" id="1.10.60.40">
    <property type="match status" value="1"/>
</dbReference>
<dbReference type="InterPro" id="IPR017850">
    <property type="entry name" value="Alkaline_phosphatase_core_sf"/>
</dbReference>
<protein>
    <submittedName>
        <fullName evidence="4">Alkaline phosphatase</fullName>
        <ecNumber evidence="4">3.1.3.1</ecNumber>
    </submittedName>
</protein>
<dbReference type="RefSeq" id="WP_408083767.1">
    <property type="nucleotide sequence ID" value="NZ_JBELPZ010000002.1"/>
</dbReference>
<evidence type="ECO:0000256" key="1">
    <source>
        <dbReference type="ARBA" id="ARBA00022553"/>
    </source>
</evidence>
<proteinExistence type="inferred from homology"/>
<keyword evidence="1" id="KW-0597">Phosphoprotein</keyword>
<dbReference type="CDD" id="cd16012">
    <property type="entry name" value="ALP"/>
    <property type="match status" value="1"/>
</dbReference>
<gene>
    <name evidence="4" type="ORF">ABS766_03675</name>
</gene>
<comment type="caution">
    <text evidence="4">The sequence shown here is derived from an EMBL/GenBank/DDBJ whole genome shotgun (WGS) entry which is preliminary data.</text>
</comment>
<evidence type="ECO:0000313" key="5">
    <source>
        <dbReference type="Proteomes" id="UP001629156"/>
    </source>
</evidence>
<dbReference type="SUPFAM" id="SSF53649">
    <property type="entry name" value="Alkaline phosphatase-like"/>
    <property type="match status" value="1"/>
</dbReference>